<protein>
    <submittedName>
        <fullName evidence="1">Uncharacterized protein</fullName>
    </submittedName>
</protein>
<evidence type="ECO:0000313" key="1">
    <source>
        <dbReference type="EMBL" id="KAJ8889240.1"/>
    </source>
</evidence>
<evidence type="ECO:0000313" key="2">
    <source>
        <dbReference type="Proteomes" id="UP001159363"/>
    </source>
</evidence>
<dbReference type="Proteomes" id="UP001159363">
    <property type="component" value="Chromosome 3"/>
</dbReference>
<sequence>MYNTAVYCIVSDNAANLRKMLLAKDLASSQVASRVNTILKAFNKPDSEFKLRQHGGFRINLACETRWCSYRDAFKNLLSNLPAMKKMVATEDGRLIPEDVTKLMYDQNFIRSVEDSVQLFNPICELINVCQESAASCADAVEQWLQPHLPQGFDDAENNLTQKETKP</sequence>
<accession>A0ABQ9HYZ8</accession>
<comment type="caution">
    <text evidence="1">The sequence shown here is derived from an EMBL/GenBank/DDBJ whole genome shotgun (WGS) entry which is preliminary data.</text>
</comment>
<reference evidence="1 2" key="1">
    <citation type="submission" date="2023-02" db="EMBL/GenBank/DDBJ databases">
        <title>LHISI_Scaffold_Assembly.</title>
        <authorList>
            <person name="Stuart O.P."/>
            <person name="Cleave R."/>
            <person name="Magrath M.J.L."/>
            <person name="Mikheyev A.S."/>
        </authorList>
    </citation>
    <scope>NUCLEOTIDE SEQUENCE [LARGE SCALE GENOMIC DNA]</scope>
    <source>
        <strain evidence="1">Daus_M_001</strain>
        <tissue evidence="1">Leg muscle</tissue>
    </source>
</reference>
<name>A0ABQ9HYZ8_9NEOP</name>
<keyword evidence="2" id="KW-1185">Reference proteome</keyword>
<proteinExistence type="predicted"/>
<gene>
    <name evidence="1" type="ORF">PR048_008738</name>
</gene>
<organism evidence="1 2">
    <name type="scientific">Dryococelus australis</name>
    <dbReference type="NCBI Taxonomy" id="614101"/>
    <lineage>
        <taxon>Eukaryota</taxon>
        <taxon>Metazoa</taxon>
        <taxon>Ecdysozoa</taxon>
        <taxon>Arthropoda</taxon>
        <taxon>Hexapoda</taxon>
        <taxon>Insecta</taxon>
        <taxon>Pterygota</taxon>
        <taxon>Neoptera</taxon>
        <taxon>Polyneoptera</taxon>
        <taxon>Phasmatodea</taxon>
        <taxon>Verophasmatodea</taxon>
        <taxon>Anareolatae</taxon>
        <taxon>Phasmatidae</taxon>
        <taxon>Eurycanthinae</taxon>
        <taxon>Dryococelus</taxon>
    </lineage>
</organism>
<dbReference type="EMBL" id="JARBHB010000003">
    <property type="protein sequence ID" value="KAJ8889240.1"/>
    <property type="molecule type" value="Genomic_DNA"/>
</dbReference>